<organism evidence="2 3">
    <name type="scientific">Ascaris lumbricoides</name>
    <name type="common">Giant roundworm</name>
    <dbReference type="NCBI Taxonomy" id="6252"/>
    <lineage>
        <taxon>Eukaryota</taxon>
        <taxon>Metazoa</taxon>
        <taxon>Ecdysozoa</taxon>
        <taxon>Nematoda</taxon>
        <taxon>Chromadorea</taxon>
        <taxon>Rhabditida</taxon>
        <taxon>Spirurina</taxon>
        <taxon>Ascaridomorpha</taxon>
        <taxon>Ascaridoidea</taxon>
        <taxon>Ascarididae</taxon>
        <taxon>Ascaris</taxon>
    </lineage>
</organism>
<proteinExistence type="predicted"/>
<protein>
    <submittedName>
        <fullName evidence="3">Protein kinase domain-containing protein</fullName>
    </submittedName>
</protein>
<dbReference type="Proteomes" id="UP000036681">
    <property type="component" value="Unplaced"/>
</dbReference>
<reference evidence="3" key="1">
    <citation type="submission" date="2023-03" db="UniProtKB">
        <authorList>
            <consortium name="WormBaseParasite"/>
        </authorList>
    </citation>
    <scope>IDENTIFICATION</scope>
</reference>
<dbReference type="InterPro" id="IPR000719">
    <property type="entry name" value="Prot_kinase_dom"/>
</dbReference>
<evidence type="ECO:0000313" key="3">
    <source>
        <dbReference type="WBParaSite" id="ALUE_0000621001-mRNA-1"/>
    </source>
</evidence>
<dbReference type="GO" id="GO:0005524">
    <property type="term" value="F:ATP binding"/>
    <property type="evidence" value="ECO:0007669"/>
    <property type="project" value="InterPro"/>
</dbReference>
<dbReference type="Pfam" id="PF00069">
    <property type="entry name" value="Pkinase"/>
    <property type="match status" value="1"/>
</dbReference>
<dbReference type="InterPro" id="IPR050235">
    <property type="entry name" value="CK1_Ser-Thr_kinase"/>
</dbReference>
<evidence type="ECO:0000259" key="1">
    <source>
        <dbReference type="PROSITE" id="PS50011"/>
    </source>
</evidence>
<name>A0A9J2P8H9_ASCLU</name>
<dbReference type="Gene3D" id="1.10.510.10">
    <property type="entry name" value="Transferase(Phosphotransferase) domain 1"/>
    <property type="match status" value="1"/>
</dbReference>
<dbReference type="AlphaFoldDB" id="A0A9J2P8H9"/>
<dbReference type="PANTHER" id="PTHR11909">
    <property type="entry name" value="CASEIN KINASE-RELATED"/>
    <property type="match status" value="1"/>
</dbReference>
<sequence length="485" mass="55390">MKVMQLNGWQRQNVESGHGSAPRGCKLSLGNLDRVKDCRSGHPRPHLASVLEDWWDVTHKRPVLFQTLNDEPFKQLGYSASQRHETVALIMDFQALFVIRANKGLSHVDGTLFVSSVRRGIVSTIVVNIAITPTKEKCDVDLLIQCKHMHAQALHDYKLPSGKITSSKARQIGYAVYLFVAVAFAVPEVKLLDRRQPSVRCSIIEQVSQNIMAIQVLKMEVFVLRELKNRNAKHFCDIVDSGQFHNVNYIVMTLVGSSLQDLRKMSSKASADKEKLTLGCALSVGIQCLEAIHELHDIGYLHRDVKPANFAIDKLDTRKIYLLDLGLCRKYVGRHGEIRRPRWAAGFRGTIRRGVIDIIKIRICQIVYRYAALSCHVSREQCRKDDLESWLYQQVELTTGSLPWKCLEPDKKQVALCKERCRKIIPSDLFGGCPREYPTILSYIDSLSYYRRPDYDKITALMRSALNSNNVLEYPYDWEQSRAFI</sequence>
<keyword evidence="2" id="KW-1185">Reference proteome</keyword>
<feature type="domain" description="Protein kinase" evidence="1">
    <location>
        <begin position="166"/>
        <end position="466"/>
    </location>
</feature>
<dbReference type="PROSITE" id="PS50011">
    <property type="entry name" value="PROTEIN_KINASE_DOM"/>
    <property type="match status" value="1"/>
</dbReference>
<evidence type="ECO:0000313" key="2">
    <source>
        <dbReference type="Proteomes" id="UP000036681"/>
    </source>
</evidence>
<dbReference type="InterPro" id="IPR011009">
    <property type="entry name" value="Kinase-like_dom_sf"/>
</dbReference>
<dbReference type="GO" id="GO:0004672">
    <property type="term" value="F:protein kinase activity"/>
    <property type="evidence" value="ECO:0007669"/>
    <property type="project" value="InterPro"/>
</dbReference>
<dbReference type="WBParaSite" id="ALUE_0000621001-mRNA-1">
    <property type="protein sequence ID" value="ALUE_0000621001-mRNA-1"/>
    <property type="gene ID" value="ALUE_0000621001"/>
</dbReference>
<dbReference type="SMART" id="SM00220">
    <property type="entry name" value="S_TKc"/>
    <property type="match status" value="1"/>
</dbReference>
<dbReference type="SUPFAM" id="SSF56112">
    <property type="entry name" value="Protein kinase-like (PK-like)"/>
    <property type="match status" value="1"/>
</dbReference>
<accession>A0A9J2P8H9</accession>